<evidence type="ECO:0000313" key="11">
    <source>
        <dbReference type="EMBL" id="GFU10660.1"/>
    </source>
</evidence>
<accession>A0A8X6QC73</accession>
<dbReference type="InterPro" id="IPR050654">
    <property type="entry name" value="AChE-related_enzymes"/>
</dbReference>
<dbReference type="Pfam" id="PF00135">
    <property type="entry name" value="COesterase"/>
    <property type="match status" value="1"/>
</dbReference>
<evidence type="ECO:0000256" key="5">
    <source>
        <dbReference type="ARBA" id="ARBA00023157"/>
    </source>
</evidence>
<dbReference type="FunFam" id="3.40.50.1820:FF:000029">
    <property type="entry name" value="Acetylcholinesterase"/>
    <property type="match status" value="1"/>
</dbReference>
<comment type="caution">
    <text evidence="11">The sequence shown here is derived from an EMBL/GenBank/DDBJ whole genome shotgun (WGS) entry which is preliminary data.</text>
</comment>
<evidence type="ECO:0000259" key="10">
    <source>
        <dbReference type="Pfam" id="PF00135"/>
    </source>
</evidence>
<sequence>MAVQENTSFGWLKFFHFLRVVVLGCSLDHAYLSKMIFAQLIAFFICLTRMDVMGDRVVMTNNGPVQGVTAASGDKLQIEAFLGIPYAEPPVGRLRFQKPVPKTSWSGVFDASSLPPTCAQNVTENYYWEPRIENMTEDCLYLNLWVPYSRRSSKLKPILMYFHGGAFNVGSGNQPAYNGAKLAEFGDMIIVTFNYRVGVMGFFSAFIDEADGNMGVYDQLVAMKWIHANAKYFGGDPDHIVLMGESAGAMSISAHLISPMSRGMIKRVILLSGSATLPLSLDDNAKLYEMSQTLASAVGCADKKNTLRDNPSLIVQCMKRLPVEKLTAAEGFLKLTNPITFIPRSGDKFLPRPIIYDLKEGNFKDVEMLVGINKDEGTFFLTAAAPQYFGRYGINAVKTISKRFAHQLIRIMFGFLGLDKEKDIADFYINSIENGTSDKYTLAIAASLGDCLVSCADVFNAEFHSMRNPVYFYLFTRRPSSTPMDEWMGTTHYDEVQYIFGNTLFDNFTAKEEKFRDRIMSRWVAFIKTGNPDIPGEITWPLFKHDKPEYLELNDEEAIRIRPDNYRCEFWRDRFRAQIDDNIYAKVRRSLISNSGYRTVTNYFLKIASVLLVFLWTMPGFI</sequence>
<keyword evidence="2" id="KW-0719">Serine esterase</keyword>
<dbReference type="InterPro" id="IPR019826">
    <property type="entry name" value="Carboxylesterase_B_AS"/>
</dbReference>
<dbReference type="GO" id="GO:0006581">
    <property type="term" value="P:acetylcholine catabolic process"/>
    <property type="evidence" value="ECO:0007669"/>
    <property type="project" value="TreeGrafter"/>
</dbReference>
<dbReference type="InterPro" id="IPR029058">
    <property type="entry name" value="AB_hydrolase_fold"/>
</dbReference>
<comment type="catalytic activity">
    <reaction evidence="7">
        <text>acetylcholine + H2O = choline + acetate + H(+)</text>
        <dbReference type="Rhea" id="RHEA:17561"/>
        <dbReference type="ChEBI" id="CHEBI:15354"/>
        <dbReference type="ChEBI" id="CHEBI:15355"/>
        <dbReference type="ChEBI" id="CHEBI:15377"/>
        <dbReference type="ChEBI" id="CHEBI:15378"/>
        <dbReference type="ChEBI" id="CHEBI:30089"/>
        <dbReference type="EC" id="3.1.1.7"/>
    </reaction>
</comment>
<dbReference type="GO" id="GO:0005886">
    <property type="term" value="C:plasma membrane"/>
    <property type="evidence" value="ECO:0007669"/>
    <property type="project" value="TreeGrafter"/>
</dbReference>
<keyword evidence="3 9" id="KW-0378">Hydrolase</keyword>
<proteinExistence type="inferred from homology"/>
<dbReference type="GO" id="GO:0003990">
    <property type="term" value="F:acetylcholinesterase activity"/>
    <property type="evidence" value="ECO:0007669"/>
    <property type="project" value="UniProtKB-EC"/>
</dbReference>
<protein>
    <recommendedName>
        <fullName evidence="9">Carboxylic ester hydrolase</fullName>
        <ecNumber evidence="9">3.1.1.-</ecNumber>
    </recommendedName>
</protein>
<gene>
    <name evidence="11" type="ORF">NPIL_166581</name>
</gene>
<keyword evidence="4" id="KW-0531">Neurotransmitter degradation</keyword>
<dbReference type="PROSITE" id="PS00941">
    <property type="entry name" value="CARBOXYLESTERASE_B_2"/>
    <property type="match status" value="1"/>
</dbReference>
<evidence type="ECO:0000256" key="7">
    <source>
        <dbReference type="ARBA" id="ARBA00048484"/>
    </source>
</evidence>
<keyword evidence="6" id="KW-0325">Glycoprotein</keyword>
<feature type="domain" description="Carboxylesterase type B" evidence="10">
    <location>
        <begin position="55"/>
        <end position="571"/>
    </location>
</feature>
<dbReference type="EC" id="3.1.1.-" evidence="9"/>
<evidence type="ECO:0000256" key="1">
    <source>
        <dbReference type="ARBA" id="ARBA00005964"/>
    </source>
</evidence>
<evidence type="ECO:0000256" key="3">
    <source>
        <dbReference type="ARBA" id="ARBA00022801"/>
    </source>
</evidence>
<dbReference type="PROSITE" id="PS00122">
    <property type="entry name" value="CARBOXYLESTERASE_B_1"/>
    <property type="match status" value="1"/>
</dbReference>
<evidence type="ECO:0000256" key="6">
    <source>
        <dbReference type="ARBA" id="ARBA00023180"/>
    </source>
</evidence>
<organism evidence="11 12">
    <name type="scientific">Nephila pilipes</name>
    <name type="common">Giant wood spider</name>
    <name type="synonym">Nephila maculata</name>
    <dbReference type="NCBI Taxonomy" id="299642"/>
    <lineage>
        <taxon>Eukaryota</taxon>
        <taxon>Metazoa</taxon>
        <taxon>Ecdysozoa</taxon>
        <taxon>Arthropoda</taxon>
        <taxon>Chelicerata</taxon>
        <taxon>Arachnida</taxon>
        <taxon>Araneae</taxon>
        <taxon>Araneomorphae</taxon>
        <taxon>Entelegynae</taxon>
        <taxon>Araneoidea</taxon>
        <taxon>Nephilidae</taxon>
        <taxon>Nephila</taxon>
    </lineage>
</organism>
<dbReference type="InterPro" id="IPR002018">
    <property type="entry name" value="CarbesteraseB"/>
</dbReference>
<comment type="similarity">
    <text evidence="1 9">Belongs to the type-B carboxylesterase/lipase family.</text>
</comment>
<keyword evidence="12" id="KW-1185">Reference proteome</keyword>
<dbReference type="Proteomes" id="UP000887013">
    <property type="component" value="Unassembled WGS sequence"/>
</dbReference>
<dbReference type="AlphaFoldDB" id="A0A8X6QC73"/>
<feature type="active site" description="Charge relay system" evidence="8">
    <location>
        <position position="492"/>
    </location>
</feature>
<evidence type="ECO:0000256" key="9">
    <source>
        <dbReference type="RuleBase" id="RU361235"/>
    </source>
</evidence>
<evidence type="ECO:0000256" key="4">
    <source>
        <dbReference type="ARBA" id="ARBA00022867"/>
    </source>
</evidence>
<feature type="active site" description="Acyl-ester intermediate" evidence="8">
    <location>
        <position position="246"/>
    </location>
</feature>
<dbReference type="OrthoDB" id="408631at2759"/>
<dbReference type="GO" id="GO:0005615">
    <property type="term" value="C:extracellular space"/>
    <property type="evidence" value="ECO:0007669"/>
    <property type="project" value="TreeGrafter"/>
</dbReference>
<evidence type="ECO:0000256" key="2">
    <source>
        <dbReference type="ARBA" id="ARBA00022487"/>
    </source>
</evidence>
<keyword evidence="5" id="KW-1015">Disulfide bond</keyword>
<evidence type="ECO:0000256" key="8">
    <source>
        <dbReference type="PIRSR" id="PIRSR600997-1"/>
    </source>
</evidence>
<feature type="active site" description="Charge relay system" evidence="8">
    <location>
        <position position="376"/>
    </location>
</feature>
<dbReference type="InterPro" id="IPR000997">
    <property type="entry name" value="Cholinesterase"/>
</dbReference>
<dbReference type="Gene3D" id="3.40.50.1820">
    <property type="entry name" value="alpha/beta hydrolase"/>
    <property type="match status" value="1"/>
</dbReference>
<dbReference type="PRINTS" id="PR00878">
    <property type="entry name" value="CHOLNESTRASE"/>
</dbReference>
<dbReference type="SUPFAM" id="SSF53474">
    <property type="entry name" value="alpha/beta-Hydrolases"/>
    <property type="match status" value="1"/>
</dbReference>
<dbReference type="EMBL" id="BMAW01029131">
    <property type="protein sequence ID" value="GFU10660.1"/>
    <property type="molecule type" value="Genomic_DNA"/>
</dbReference>
<dbReference type="PANTHER" id="PTHR43918:SF4">
    <property type="entry name" value="CARBOXYLIC ESTER HYDROLASE"/>
    <property type="match status" value="1"/>
</dbReference>
<dbReference type="PANTHER" id="PTHR43918">
    <property type="entry name" value="ACETYLCHOLINESTERASE"/>
    <property type="match status" value="1"/>
</dbReference>
<dbReference type="InterPro" id="IPR019819">
    <property type="entry name" value="Carboxylesterase_B_CS"/>
</dbReference>
<name>A0A8X6QC73_NEPPI</name>
<dbReference type="GO" id="GO:0019695">
    <property type="term" value="P:choline metabolic process"/>
    <property type="evidence" value="ECO:0007669"/>
    <property type="project" value="TreeGrafter"/>
</dbReference>
<evidence type="ECO:0000313" key="12">
    <source>
        <dbReference type="Proteomes" id="UP000887013"/>
    </source>
</evidence>
<reference evidence="11" key="1">
    <citation type="submission" date="2020-08" db="EMBL/GenBank/DDBJ databases">
        <title>Multicomponent nature underlies the extraordinary mechanical properties of spider dragline silk.</title>
        <authorList>
            <person name="Kono N."/>
            <person name="Nakamura H."/>
            <person name="Mori M."/>
            <person name="Yoshida Y."/>
            <person name="Ohtoshi R."/>
            <person name="Malay A.D."/>
            <person name="Moran D.A.P."/>
            <person name="Tomita M."/>
            <person name="Numata K."/>
            <person name="Arakawa K."/>
        </authorList>
    </citation>
    <scope>NUCLEOTIDE SEQUENCE</scope>
</reference>